<keyword evidence="1" id="KW-0812">Transmembrane</keyword>
<evidence type="ECO:0000313" key="2">
    <source>
        <dbReference type="EMBL" id="ATZ17570.1"/>
    </source>
</evidence>
<dbReference type="AlphaFoldDB" id="A0A2K8NUQ0"/>
<gene>
    <name evidence="2" type="ORF">ELUMI_v1c08490</name>
</gene>
<feature type="transmembrane region" description="Helical" evidence="1">
    <location>
        <begin position="6"/>
        <end position="28"/>
    </location>
</feature>
<evidence type="ECO:0000313" key="3">
    <source>
        <dbReference type="Proteomes" id="UP000232063"/>
    </source>
</evidence>
<keyword evidence="1" id="KW-0472">Membrane</keyword>
<proteinExistence type="predicted"/>
<protein>
    <submittedName>
        <fullName evidence="2">Uncharacterized protein</fullName>
    </submittedName>
</protein>
<accession>A0A2K8NUQ0</accession>
<sequence length="140" mass="16752">METSNIIAILSLSLSILIALFEIIKYFIDKKEKDKIIQKQNEIEENYLNLEKEQLKILKLDQKNTKTMSKIIDKKIGNSFEKMVTILSERNESHQRFQEQILQKVEEMWTHSQFHEDYKKFKTTSSIIKETLKRSKMKPK</sequence>
<name>A0A2K8NUQ0_9MOLU</name>
<dbReference type="KEGG" id="elj:ELUMI_v1c08490"/>
<dbReference type="RefSeq" id="WP_025734778.1">
    <property type="nucleotide sequence ID" value="NZ_CP024963.1"/>
</dbReference>
<dbReference type="EMBL" id="CP024963">
    <property type="protein sequence ID" value="ATZ17570.1"/>
    <property type="molecule type" value="Genomic_DNA"/>
</dbReference>
<dbReference type="Proteomes" id="UP000232063">
    <property type="component" value="Chromosome"/>
</dbReference>
<keyword evidence="3" id="KW-1185">Reference proteome</keyword>
<reference evidence="2 3" key="1">
    <citation type="submission" date="2017-11" db="EMBL/GenBank/DDBJ databases">
        <title>Genome sequence of Entomoplasma luminosum PIMN-1 (ATCC 49195).</title>
        <authorList>
            <person name="Lo W.-S."/>
            <person name="Gasparich G.E."/>
            <person name="Kuo C.-H."/>
        </authorList>
    </citation>
    <scope>NUCLEOTIDE SEQUENCE [LARGE SCALE GENOMIC DNA]</scope>
    <source>
        <strain evidence="2 3">PIMN-1</strain>
    </source>
</reference>
<keyword evidence="1" id="KW-1133">Transmembrane helix</keyword>
<evidence type="ECO:0000256" key="1">
    <source>
        <dbReference type="SAM" id="Phobius"/>
    </source>
</evidence>
<organism evidence="2 3">
    <name type="scientific">Williamsoniiplasma luminosum</name>
    <dbReference type="NCBI Taxonomy" id="214888"/>
    <lineage>
        <taxon>Bacteria</taxon>
        <taxon>Bacillati</taxon>
        <taxon>Mycoplasmatota</taxon>
        <taxon>Mollicutes</taxon>
        <taxon>Entomoplasmatales</taxon>
        <taxon>Williamsoniiplasma</taxon>
    </lineage>
</organism>